<accession>A0A2M7V8F5</accession>
<dbReference type="PANTHER" id="PTHR43245:SF13">
    <property type="entry name" value="UDP-D-APIOSE_UDP-D-XYLOSE SYNTHASE 2"/>
    <property type="match status" value="1"/>
</dbReference>
<evidence type="ECO:0000313" key="3">
    <source>
        <dbReference type="Proteomes" id="UP000228568"/>
    </source>
</evidence>
<proteinExistence type="predicted"/>
<comment type="caution">
    <text evidence="2">The sequence shown here is derived from an EMBL/GenBank/DDBJ whole genome shotgun (WGS) entry which is preliminary data.</text>
</comment>
<evidence type="ECO:0000259" key="1">
    <source>
        <dbReference type="Pfam" id="PF01370"/>
    </source>
</evidence>
<dbReference type="Gene3D" id="3.40.50.720">
    <property type="entry name" value="NAD(P)-binding Rossmann-like Domain"/>
    <property type="match status" value="1"/>
</dbReference>
<evidence type="ECO:0000313" key="2">
    <source>
        <dbReference type="EMBL" id="PIZ95062.1"/>
    </source>
</evidence>
<organism evidence="2 3">
    <name type="scientific">Candidatus Magasanikbacteria bacterium CG_4_10_14_0_2_um_filter_37_12</name>
    <dbReference type="NCBI Taxonomy" id="1974637"/>
    <lineage>
        <taxon>Bacteria</taxon>
        <taxon>Candidatus Magasanikiibacteriota</taxon>
    </lineage>
</organism>
<protein>
    <recommendedName>
        <fullName evidence="1">NAD-dependent epimerase/dehydratase domain-containing protein</fullName>
    </recommendedName>
</protein>
<dbReference type="Gene3D" id="3.90.25.10">
    <property type="entry name" value="UDP-galactose 4-epimerase, domain 1"/>
    <property type="match status" value="1"/>
</dbReference>
<dbReference type="InterPro" id="IPR036291">
    <property type="entry name" value="NAD(P)-bd_dom_sf"/>
</dbReference>
<dbReference type="EMBL" id="PFPK01000022">
    <property type="protein sequence ID" value="PIZ95062.1"/>
    <property type="molecule type" value="Genomic_DNA"/>
</dbReference>
<dbReference type="AlphaFoldDB" id="A0A2M7V8F5"/>
<dbReference type="InterPro" id="IPR001509">
    <property type="entry name" value="Epimerase_deHydtase"/>
</dbReference>
<name>A0A2M7V8F5_9BACT</name>
<gene>
    <name evidence="2" type="ORF">COX81_02060</name>
</gene>
<dbReference type="Pfam" id="PF01370">
    <property type="entry name" value="Epimerase"/>
    <property type="match status" value="1"/>
</dbReference>
<dbReference type="SUPFAM" id="SSF51735">
    <property type="entry name" value="NAD(P)-binding Rossmann-fold domains"/>
    <property type="match status" value="1"/>
</dbReference>
<dbReference type="PANTHER" id="PTHR43245">
    <property type="entry name" value="BIFUNCTIONAL POLYMYXIN RESISTANCE PROTEIN ARNA"/>
    <property type="match status" value="1"/>
</dbReference>
<reference evidence="3" key="1">
    <citation type="submission" date="2017-09" db="EMBL/GenBank/DDBJ databases">
        <title>Depth-based differentiation of microbial function through sediment-hosted aquifers and enrichment of novel symbionts in the deep terrestrial subsurface.</title>
        <authorList>
            <person name="Probst A.J."/>
            <person name="Ladd B."/>
            <person name="Jarett J.K."/>
            <person name="Geller-Mcgrath D.E."/>
            <person name="Sieber C.M.K."/>
            <person name="Emerson J.B."/>
            <person name="Anantharaman K."/>
            <person name="Thomas B.C."/>
            <person name="Malmstrom R."/>
            <person name="Stieglmeier M."/>
            <person name="Klingl A."/>
            <person name="Woyke T."/>
            <person name="Ryan C.M."/>
            <person name="Banfield J.F."/>
        </authorList>
    </citation>
    <scope>NUCLEOTIDE SEQUENCE [LARGE SCALE GENOMIC DNA]</scope>
</reference>
<feature type="non-terminal residue" evidence="2">
    <location>
        <position position="1"/>
    </location>
</feature>
<dbReference type="InterPro" id="IPR050177">
    <property type="entry name" value="Lipid_A_modif_metabolic_enz"/>
</dbReference>
<feature type="domain" description="NAD-dependent epimerase/dehydratase" evidence="1">
    <location>
        <begin position="2"/>
        <end position="173"/>
    </location>
</feature>
<sequence>GVNVIFHLAADPRLLISIEDPVSTHEINVSGTLNILEAARLSGVKKIVFSSTGAVYEDQGELPIAETHSIRPKSPYGLHKRIGEQYMMLYVDLFGLETVSLRYFNVFGPRKTVNGGYPMVIPIFLQQKKENKKLTVVGDGEQTRDYVYVSDVVEANIIAWQSDVSHGETINIGFGQQTSVNKIAELIGRDVEYIPERKGEMRFVEADNTKAKKLLGWEPTVTIEDGLEILKKEWGL</sequence>
<dbReference type="Proteomes" id="UP000228568">
    <property type="component" value="Unassembled WGS sequence"/>
</dbReference>